<feature type="compositionally biased region" description="Acidic residues" evidence="2">
    <location>
        <begin position="307"/>
        <end position="322"/>
    </location>
</feature>
<dbReference type="AlphaFoldDB" id="A0AAQ3UT87"/>
<sequence>MGQVRPRRRLPKVFRFLTSKLGVQRRIGLLATWRTSKDCVEAKKIKSSSWSSVPDISETVTTMTYSGKIPVLGSDGYPYWKGKMEAFLVSQSQDIWDATQSTTFVVLPVAERTTQDIVAQHEANVKAVNFLFSGLGPMDYERVSHLKTAREIWSLLSAHHEGTATIKAGLGETYRREYENFVQKPRESEDDLFGRFQSIINKLRVNSAPAAVPYTDHQQAVKLLYALDRKIWEIKDRGMEDVWIMDSGCSRHMTGHRKWFSGLNPVSTKEYITFGDNGQEAKQIVEICEVSFDETMPCTTSAFELSGDDEEGAPIFEDEEGAANDGDPRDVSHALSDRNRVNAMHEELENFERNHVWDLVEPPPNCRPIGTKWVFKNKQGEDGMVVRNKARLVAQGFCQKEGIDYEETFAPVACLEAIRILLAFAASKGFKLQQMDVKSAFLNGFIEEEVYVRQPPGFESARFPNQVYKLRKALYGLKQAPRAWYARLKSFLLKFGFVMGSVDKTLFWLSRGGDTLIVQIYVGDIIFGGSSHALVSSFAEQMSREFEMSLMGELQFFLGLQIKQGLEGTFVHQAKYTRDILKKFNMGDSKPMTTPMSTNTALDADEDGEAVDQKEFRGMIGSLLYLTATRPDIQFVVCLCARYQASPRTSHHQAVKHIFRYLKFTPVLGLWYSSGSSLSLRGFSDADSGCRIDRKSTSGTCQFLGTSLVSWSFRKQASVDLSTTEAEYVAAASCCSQFLWMKATLSDFGLRLQVEGVDNALIKEEIDSQWTGLIALLV</sequence>
<dbReference type="InterPro" id="IPR013103">
    <property type="entry name" value="RVT_2"/>
</dbReference>
<dbReference type="GO" id="GO:0004190">
    <property type="term" value="F:aspartic-type endopeptidase activity"/>
    <property type="evidence" value="ECO:0007669"/>
    <property type="project" value="UniProtKB-KW"/>
</dbReference>
<proteinExistence type="predicted"/>
<evidence type="ECO:0000313" key="6">
    <source>
        <dbReference type="Proteomes" id="UP001341281"/>
    </source>
</evidence>
<accession>A0AAQ3UT87</accession>
<dbReference type="InterPro" id="IPR043502">
    <property type="entry name" value="DNA/RNA_pol_sf"/>
</dbReference>
<evidence type="ECO:0000313" key="5">
    <source>
        <dbReference type="EMBL" id="WVZ97204.1"/>
    </source>
</evidence>
<feature type="domain" description="Reverse transcriptase Ty1/copia-type" evidence="3">
    <location>
        <begin position="354"/>
        <end position="597"/>
    </location>
</feature>
<dbReference type="InterPro" id="IPR054722">
    <property type="entry name" value="PolX-like_BBD"/>
</dbReference>
<feature type="region of interest" description="Disordered" evidence="2">
    <location>
        <begin position="307"/>
        <end position="330"/>
    </location>
</feature>
<dbReference type="EMBL" id="CP144754">
    <property type="protein sequence ID" value="WVZ97204.1"/>
    <property type="molecule type" value="Genomic_DNA"/>
</dbReference>
<keyword evidence="1" id="KW-0378">Hydrolase</keyword>
<evidence type="ECO:0000259" key="4">
    <source>
        <dbReference type="Pfam" id="PF22936"/>
    </source>
</evidence>
<dbReference type="Pfam" id="PF07727">
    <property type="entry name" value="RVT_2"/>
    <property type="match status" value="1"/>
</dbReference>
<reference evidence="5 6" key="1">
    <citation type="submission" date="2024-02" db="EMBL/GenBank/DDBJ databases">
        <title>High-quality chromosome-scale genome assembly of Pensacola bahiagrass (Paspalum notatum Flugge var. saurae).</title>
        <authorList>
            <person name="Vega J.M."/>
            <person name="Podio M."/>
            <person name="Orjuela J."/>
            <person name="Siena L.A."/>
            <person name="Pessino S.C."/>
            <person name="Combes M.C."/>
            <person name="Mariac C."/>
            <person name="Albertini E."/>
            <person name="Pupilli F."/>
            <person name="Ortiz J.P.A."/>
            <person name="Leblanc O."/>
        </authorList>
    </citation>
    <scope>NUCLEOTIDE SEQUENCE [LARGE SCALE GENOMIC DNA]</scope>
    <source>
        <strain evidence="5">R1</strain>
        <tissue evidence="5">Leaf</tissue>
    </source>
</reference>
<dbReference type="CDD" id="cd09272">
    <property type="entry name" value="RNase_HI_RT_Ty1"/>
    <property type="match status" value="1"/>
</dbReference>
<evidence type="ECO:0000256" key="2">
    <source>
        <dbReference type="SAM" id="MobiDB-lite"/>
    </source>
</evidence>
<keyword evidence="6" id="KW-1185">Reference proteome</keyword>
<keyword evidence="1" id="KW-0645">Protease</keyword>
<dbReference type="Pfam" id="PF14223">
    <property type="entry name" value="Retrotran_gag_2"/>
    <property type="match status" value="1"/>
</dbReference>
<feature type="domain" description="Retrovirus-related Pol polyprotein from transposon TNT 1-94-like beta-barrel" evidence="4">
    <location>
        <begin position="243"/>
        <end position="279"/>
    </location>
</feature>
<dbReference type="SUPFAM" id="SSF56672">
    <property type="entry name" value="DNA/RNA polymerases"/>
    <property type="match status" value="1"/>
</dbReference>
<dbReference type="PANTHER" id="PTHR11439:SF483">
    <property type="entry name" value="PEPTIDE SYNTHASE GLIP-LIKE, PUTATIVE (AFU_ORTHOLOGUE AFUA_3G12920)-RELATED"/>
    <property type="match status" value="1"/>
</dbReference>
<keyword evidence="1" id="KW-0064">Aspartyl protease</keyword>
<dbReference type="Proteomes" id="UP001341281">
    <property type="component" value="Chromosome 10"/>
</dbReference>
<protein>
    <submittedName>
        <fullName evidence="5">Uncharacterized protein</fullName>
    </submittedName>
</protein>
<organism evidence="5 6">
    <name type="scientific">Paspalum notatum var. saurae</name>
    <dbReference type="NCBI Taxonomy" id="547442"/>
    <lineage>
        <taxon>Eukaryota</taxon>
        <taxon>Viridiplantae</taxon>
        <taxon>Streptophyta</taxon>
        <taxon>Embryophyta</taxon>
        <taxon>Tracheophyta</taxon>
        <taxon>Spermatophyta</taxon>
        <taxon>Magnoliopsida</taxon>
        <taxon>Liliopsida</taxon>
        <taxon>Poales</taxon>
        <taxon>Poaceae</taxon>
        <taxon>PACMAD clade</taxon>
        <taxon>Panicoideae</taxon>
        <taxon>Andropogonodae</taxon>
        <taxon>Paspaleae</taxon>
        <taxon>Paspalinae</taxon>
        <taxon>Paspalum</taxon>
    </lineage>
</organism>
<gene>
    <name evidence="5" type="ORF">U9M48_042756</name>
</gene>
<dbReference type="PANTHER" id="PTHR11439">
    <property type="entry name" value="GAG-POL-RELATED RETROTRANSPOSON"/>
    <property type="match status" value="1"/>
</dbReference>
<evidence type="ECO:0000259" key="3">
    <source>
        <dbReference type="Pfam" id="PF07727"/>
    </source>
</evidence>
<name>A0AAQ3UT87_PASNO</name>
<dbReference type="Pfam" id="PF22936">
    <property type="entry name" value="Pol_BBD"/>
    <property type="match status" value="1"/>
</dbReference>
<evidence type="ECO:0000256" key="1">
    <source>
        <dbReference type="ARBA" id="ARBA00022750"/>
    </source>
</evidence>